<evidence type="ECO:0000256" key="1">
    <source>
        <dbReference type="SAM" id="Phobius"/>
    </source>
</evidence>
<dbReference type="PANTHER" id="PTHR10790">
    <property type="entry name" value="TPR-DOMAIN CONTAINING PROTEIN"/>
    <property type="match status" value="1"/>
</dbReference>
<keyword evidence="3" id="KW-1185">Reference proteome</keyword>
<feature type="transmembrane region" description="Helical" evidence="1">
    <location>
        <begin position="519"/>
        <end position="536"/>
    </location>
</feature>
<feature type="transmembrane region" description="Helical" evidence="1">
    <location>
        <begin position="307"/>
        <end position="322"/>
    </location>
</feature>
<feature type="transmembrane region" description="Helical" evidence="1">
    <location>
        <begin position="285"/>
        <end position="301"/>
    </location>
</feature>
<proteinExistence type="predicted"/>
<feature type="transmembrane region" description="Helical" evidence="1">
    <location>
        <begin position="171"/>
        <end position="192"/>
    </location>
</feature>
<feature type="transmembrane region" description="Helical" evidence="1">
    <location>
        <begin position="199"/>
        <end position="219"/>
    </location>
</feature>
<evidence type="ECO:0000313" key="3">
    <source>
        <dbReference type="Proteomes" id="UP000005741"/>
    </source>
</evidence>
<dbReference type="EMBL" id="CM001436">
    <property type="protein sequence ID" value="EHQ36640.1"/>
    <property type="molecule type" value="Genomic_DNA"/>
</dbReference>
<dbReference type="PANTHER" id="PTHR10790:SF51">
    <property type="entry name" value="TETRATRICOPEPTIDE REPEAT PROTEIN"/>
    <property type="match status" value="1"/>
</dbReference>
<feature type="transmembrane region" description="Helical" evidence="1">
    <location>
        <begin position="437"/>
        <end position="455"/>
    </location>
</feature>
<feature type="transmembrane region" description="Helical" evidence="1">
    <location>
        <begin position="334"/>
        <end position="353"/>
    </location>
</feature>
<dbReference type="RefSeq" id="WP_004079105.1">
    <property type="nucleotide sequence ID" value="NZ_CM001436.1"/>
</dbReference>
<dbReference type="InParanoid" id="H1Z492"/>
<dbReference type="Pfam" id="PF10060">
    <property type="entry name" value="DUF2298"/>
    <property type="match status" value="1"/>
</dbReference>
<reference evidence="2 3" key="1">
    <citation type="submission" date="2011-10" db="EMBL/GenBank/DDBJ databases">
        <title>The Improved High-Quality Draft genome of Methanoplanus limicola DSM 2279.</title>
        <authorList>
            <consortium name="US DOE Joint Genome Institute (JGI-PGF)"/>
            <person name="Lucas S."/>
            <person name="Copeland A."/>
            <person name="Lapidus A."/>
            <person name="Glavina del Rio T."/>
            <person name="Dalin E."/>
            <person name="Tice H."/>
            <person name="Bruce D."/>
            <person name="Goodwin L."/>
            <person name="Pitluck S."/>
            <person name="Peters L."/>
            <person name="Mikhailova N."/>
            <person name="Lu M."/>
            <person name="Kyrpides N."/>
            <person name="Mavromatis K."/>
            <person name="Ivanova N."/>
            <person name="Markowitz V."/>
            <person name="Cheng J.-F."/>
            <person name="Hugenholtz P."/>
            <person name="Woyke T."/>
            <person name="Wu D."/>
            <person name="Wirth R."/>
            <person name="Brambilla E.-M."/>
            <person name="Klenk H.-P."/>
            <person name="Eisen J.A."/>
        </authorList>
    </citation>
    <scope>NUCLEOTIDE SEQUENCE [LARGE SCALE GENOMIC DNA]</scope>
    <source>
        <strain evidence="2 3">DSM 2279</strain>
    </source>
</reference>
<sequence length="689" mass="76884">MTPEFQVFSVISWLIVLKVIQTGLWPLLRDSFKEYAYPVSYPLSLMLFALFSWYAGIAGIPVQAAVIPFIAAVLYFAFKGEYSRESFKGLLKWDLVFLILFLFMLEVRYLNPSISYAEKFMDHAFLASVMRNPVVVPLDPWYSGGSLNVYYYLGHWMMGSLGLTAFTKSAIAFNLILPTVLANAGVSLYAFGRMMLKRYCWLPLAALFLVNPSFIYLALTGSDINGVMWGSTRTIEGAITEFPLFSMLWGDPHAHVISIMNQCLFIFILAFILKGWSSMGQKEKVFCGLAAALSLGTMPPVNSWDVLFYAPLFLLFAGCILYRDYSSGVNIRDALSFLVTVPVVSVLIYAPFYFMMDSAGIEGLGIVNTPTDIVPFLLVWGTFIVILYAETARDIWEDARVIILAVPFLLLGYLSAAAAVIPALALIKRKNKSPADLFAIAGLLLITLVEIIYLKDNMGDTYYRMNTVFKFSIVAWMMLAVSSLYYIGAWLNRCYERKNGCADAGLSEEDDFFSSGRRTAMLIIVLAVIFAVPVILPDMNYGYGGKTLDGTAWMKVLQPYDYDAVTFLNSLEGNLTIVEAEGGDYTYYSRISSMTGIPSVTGMPFHEQMWRGDEGNVGARMGDVRKIYENPADTIPLMQKYGAGLLYVGEAEREAYDVNIPAQGLEIIYQNEEVTVYSLLQDFTGYGGN</sequence>
<evidence type="ECO:0000313" key="2">
    <source>
        <dbReference type="EMBL" id="EHQ36640.1"/>
    </source>
</evidence>
<keyword evidence="1" id="KW-1133">Transmembrane helix</keyword>
<dbReference type="PATRIC" id="fig|937775.9.peg.2929"/>
<keyword evidence="1" id="KW-0472">Membrane</keyword>
<feature type="transmembrane region" description="Helical" evidence="1">
    <location>
        <begin position="6"/>
        <end position="28"/>
    </location>
</feature>
<dbReference type="NCBIfam" id="TIGR03662">
    <property type="entry name" value="Chlor_Arch_YYY"/>
    <property type="match status" value="1"/>
</dbReference>
<feature type="transmembrane region" description="Helical" evidence="1">
    <location>
        <begin position="373"/>
        <end position="389"/>
    </location>
</feature>
<dbReference type="HOGENOM" id="CLU_011570_0_0_2"/>
<gene>
    <name evidence="2" type="ORF">Metlim_2599</name>
</gene>
<feature type="transmembrane region" description="Helical" evidence="1">
    <location>
        <begin position="90"/>
        <end position="110"/>
    </location>
</feature>
<accession>H1Z492</accession>
<protein>
    <submittedName>
        <fullName evidence="2">YYY membrane protein</fullName>
    </submittedName>
</protein>
<feature type="transmembrane region" description="Helical" evidence="1">
    <location>
        <begin position="253"/>
        <end position="273"/>
    </location>
</feature>
<dbReference type="InterPro" id="IPR018746">
    <property type="entry name" value="DUF2298"/>
</dbReference>
<dbReference type="OrthoDB" id="313199at2157"/>
<name>H1Z492_9EURY</name>
<feature type="transmembrane region" description="Helical" evidence="1">
    <location>
        <begin position="60"/>
        <end position="78"/>
    </location>
</feature>
<dbReference type="Proteomes" id="UP000005741">
    <property type="component" value="Chromosome"/>
</dbReference>
<dbReference type="STRING" id="937775.Metlim_2599"/>
<feature type="transmembrane region" description="Helical" evidence="1">
    <location>
        <begin position="401"/>
        <end position="425"/>
    </location>
</feature>
<feature type="transmembrane region" description="Helical" evidence="1">
    <location>
        <begin position="467"/>
        <end position="487"/>
    </location>
</feature>
<keyword evidence="1" id="KW-0812">Transmembrane</keyword>
<dbReference type="AlphaFoldDB" id="H1Z492"/>
<organism evidence="2 3">
    <name type="scientific">Methanoplanus limicola DSM 2279</name>
    <dbReference type="NCBI Taxonomy" id="937775"/>
    <lineage>
        <taxon>Archaea</taxon>
        <taxon>Methanobacteriati</taxon>
        <taxon>Methanobacteriota</taxon>
        <taxon>Stenosarchaea group</taxon>
        <taxon>Methanomicrobia</taxon>
        <taxon>Methanomicrobiales</taxon>
        <taxon>Methanomicrobiaceae</taxon>
        <taxon>Methanoplanus</taxon>
    </lineage>
</organism>